<dbReference type="InterPro" id="IPR036412">
    <property type="entry name" value="HAD-like_sf"/>
</dbReference>
<dbReference type="Pfam" id="PF00689">
    <property type="entry name" value="Cation_ATPase_C"/>
    <property type="match status" value="2"/>
</dbReference>
<feature type="transmembrane region" description="Helical" evidence="10">
    <location>
        <begin position="299"/>
        <end position="316"/>
    </location>
</feature>
<dbReference type="InterPro" id="IPR006068">
    <property type="entry name" value="ATPase_P-typ_cation-transptr_C"/>
</dbReference>
<sequence length="1195" mass="131102">MTASKDDGHAATSPTADNSDLRSVSVYLDGRASIEHQIDVHVLDLSEVADNKDISLADVLNGIRYVMDYRIQGGRMPHLEANLMKRLCQGLLLHMKHHQGSLIRQRPTVEADLAFLLFGEFIEEVDEFRQAVAQIPTTDLMHAMKIHQRCQPWSTPEHKQQAAVILGLLTTRFQQFRDWHELVDDDEHDDVMTVLQKEYPEKFTRPTMPLPSKEDLFPPPALYFDKNGERLAEMYRTDIKNGLTSDRIPELREHYGDNMLPDPPKPSALKMLWEQVSDFMIIILIIAAIAEGASGDPKGMIVLFIVVVINVIIGFSQEWKANKALEALMSLSVPKANVMRDGRQEVIDSRELVPGDVVILDEGESVPADLRLVEVSGLEIVEAILTGESVPTVKSIRTIRERTRKLPLGDCKCNAFMATVVARGRGKGIVVRSGEQTEMGKISKALTSQRVQRTRIQIKLANLGKWLVVVSVTLCLLVVVIGLAWKRPALEMIEVGISLAVSVIPEGLVAVVTVTMAIGVRRMAANNAVVRKLASVETLGSVTVICSDKTGTLTEGKMGAAELWTSDNSRFIFTNSTFLDPNVGGAQTYPWTSLPAMLSDPKSLDLDQEQAIDVSKDISKAPAHLVVASMVFALCNNARVNWDNENKKWKPIGDPTEVAMVVAAQKSGFSRDWFEKEMQLERVMENPFDSDRKLMSVLIKRVGTEGSSKLSTGNAVQTPNGNGAATTTTRGTVIQEVDVIDHHAAVSTACLLSLGTTFILCKGAPEAVLHRCTKYLPSPGLDIKQSVAAHHVSFTQFFDNVQAEPLSDAFVDYVSEASSKMAHRGLRVLALAIRHVGEDQFDHLSNSKNPGDAEKDMCFVGLVGLIDPPKGGVKESVASCKAAGIRVIMITGDHIATASAIAKQLGIIDSEQPNLTRAMKGYEVDLLSEDQLGDLRPFPVVFARVSPDNKLKIVKALQSIGQSVSMTGDGVNDAPAVKKADVGVAMGVGGTEITKQAADIVLADDNFSTIVAAVKEGRRVFDNIKKFIVYLLSCNSAEIYLFIICAAINVDLPFITIQILYANIIADIPPAMSLGLEPPEKDIMDRPPRPPNHLWSVALSVFQTGVTGNRWMIGAFLLSFGCLILGLYLPGFSDWLELGDIHPIGWGVVFACVAIQTVCVEIVKMWARHAYAKGWLQEITCLWPRRRTTRIVRPF</sequence>
<dbReference type="PROSITE" id="PS00154">
    <property type="entry name" value="ATPASE_E1_E2"/>
    <property type="match status" value="1"/>
</dbReference>
<feature type="transmembrane region" description="Helical" evidence="10">
    <location>
        <begin position="1144"/>
        <end position="1163"/>
    </location>
</feature>
<gene>
    <name evidence="12" type="ORF">SeLEV6574_g01036</name>
</gene>
<dbReference type="GO" id="GO:0036376">
    <property type="term" value="P:sodium ion export across plasma membrane"/>
    <property type="evidence" value="ECO:0007669"/>
    <property type="project" value="TreeGrafter"/>
</dbReference>
<dbReference type="SFLD" id="SFLDF00027">
    <property type="entry name" value="p-type_atpase"/>
    <property type="match status" value="1"/>
</dbReference>
<dbReference type="EMBL" id="QEAM01000021">
    <property type="protein sequence ID" value="TPX50204.1"/>
    <property type="molecule type" value="Genomic_DNA"/>
</dbReference>
<evidence type="ECO:0000256" key="6">
    <source>
        <dbReference type="ARBA" id="ARBA00022967"/>
    </source>
</evidence>
<reference evidence="12 13" key="1">
    <citation type="journal article" date="2019" name="Sci. Rep.">
        <title>Comparative genomics of chytrid fungi reveal insights into the obligate biotrophic and pathogenic lifestyle of Synchytrium endobioticum.</title>
        <authorList>
            <person name="van de Vossenberg B.T.L.H."/>
            <person name="Warris S."/>
            <person name="Nguyen H.D.T."/>
            <person name="van Gent-Pelzer M.P.E."/>
            <person name="Joly D.L."/>
            <person name="van de Geest H.C."/>
            <person name="Bonants P.J.M."/>
            <person name="Smith D.S."/>
            <person name="Levesque C.A."/>
            <person name="van der Lee T.A.J."/>
        </authorList>
    </citation>
    <scope>NUCLEOTIDE SEQUENCE [LARGE SCALE GENOMIC DNA]</scope>
    <source>
        <strain evidence="12 13">LEV6574</strain>
    </source>
</reference>
<dbReference type="FunFam" id="3.40.50.1000:FF:000001">
    <property type="entry name" value="Phospholipid-transporting ATPase IC"/>
    <property type="match status" value="1"/>
</dbReference>
<dbReference type="SUPFAM" id="SSF81665">
    <property type="entry name" value="Calcium ATPase, transmembrane domain M"/>
    <property type="match status" value="1"/>
</dbReference>
<dbReference type="OrthoDB" id="116380at2759"/>
<dbReference type="InterPro" id="IPR059000">
    <property type="entry name" value="ATPase_P-type_domA"/>
</dbReference>
<dbReference type="Gene3D" id="3.40.1110.10">
    <property type="entry name" value="Calcium-transporting ATPase, cytoplasmic domain N"/>
    <property type="match status" value="2"/>
</dbReference>
<keyword evidence="3 10" id="KW-0812">Transmembrane</keyword>
<dbReference type="InterPro" id="IPR018303">
    <property type="entry name" value="ATPase_P-typ_P_site"/>
</dbReference>
<feature type="transmembrane region" description="Helical" evidence="10">
    <location>
        <begin position="1111"/>
        <end position="1132"/>
    </location>
</feature>
<dbReference type="PRINTS" id="PR00120">
    <property type="entry name" value="HATPASE"/>
</dbReference>
<dbReference type="InterPro" id="IPR050510">
    <property type="entry name" value="Cation_transp_ATPase_P-type"/>
</dbReference>
<evidence type="ECO:0000313" key="13">
    <source>
        <dbReference type="Proteomes" id="UP000320475"/>
    </source>
</evidence>
<comment type="subcellular location">
    <subcellularLocation>
        <location evidence="1">Cell membrane</location>
        <topology evidence="1">Multi-pass membrane protein</topology>
    </subcellularLocation>
</comment>
<evidence type="ECO:0000256" key="1">
    <source>
        <dbReference type="ARBA" id="ARBA00004651"/>
    </source>
</evidence>
<accession>A0A507DF72</accession>
<dbReference type="NCBIfam" id="TIGR01494">
    <property type="entry name" value="ATPase_P-type"/>
    <property type="match status" value="2"/>
</dbReference>
<dbReference type="GO" id="GO:0005524">
    <property type="term" value="F:ATP binding"/>
    <property type="evidence" value="ECO:0007669"/>
    <property type="project" value="UniProtKB-KW"/>
</dbReference>
<dbReference type="Proteomes" id="UP000320475">
    <property type="component" value="Unassembled WGS sequence"/>
</dbReference>
<dbReference type="SUPFAM" id="SSF56784">
    <property type="entry name" value="HAD-like"/>
    <property type="match status" value="1"/>
</dbReference>
<dbReference type="SMART" id="SM00831">
    <property type="entry name" value="Cation_ATPase_N"/>
    <property type="match status" value="1"/>
</dbReference>
<feature type="transmembrane region" description="Helical" evidence="10">
    <location>
        <begin position="1055"/>
        <end position="1076"/>
    </location>
</feature>
<dbReference type="Gene3D" id="1.20.1110.10">
    <property type="entry name" value="Calcium-transporting ATPase, transmembrane domain"/>
    <property type="match status" value="3"/>
</dbReference>
<evidence type="ECO:0000256" key="4">
    <source>
        <dbReference type="ARBA" id="ARBA00022741"/>
    </source>
</evidence>
<dbReference type="SUPFAM" id="SSF81660">
    <property type="entry name" value="Metal cation-transporting ATPase, ATP-binding domain N"/>
    <property type="match status" value="1"/>
</dbReference>
<evidence type="ECO:0000256" key="3">
    <source>
        <dbReference type="ARBA" id="ARBA00022692"/>
    </source>
</evidence>
<dbReference type="InterPro" id="IPR023299">
    <property type="entry name" value="ATPase_P-typ_cyto_dom_N"/>
</dbReference>
<dbReference type="Pfam" id="PF13246">
    <property type="entry name" value="Cation_ATPase"/>
    <property type="match status" value="1"/>
</dbReference>
<dbReference type="GO" id="GO:0016887">
    <property type="term" value="F:ATP hydrolysis activity"/>
    <property type="evidence" value="ECO:0007669"/>
    <property type="project" value="InterPro"/>
</dbReference>
<keyword evidence="2" id="KW-1003">Cell membrane</keyword>
<dbReference type="SFLD" id="SFLDG00002">
    <property type="entry name" value="C1.7:_P-type_atpase_like"/>
    <property type="match status" value="1"/>
</dbReference>
<dbReference type="PANTHER" id="PTHR43294">
    <property type="entry name" value="SODIUM/POTASSIUM-TRANSPORTING ATPASE SUBUNIT ALPHA"/>
    <property type="match status" value="1"/>
</dbReference>
<dbReference type="Pfam" id="PF00690">
    <property type="entry name" value="Cation_ATPase_N"/>
    <property type="match status" value="1"/>
</dbReference>
<feature type="domain" description="Cation-transporting P-type ATPase N-terminal" evidence="11">
    <location>
        <begin position="222"/>
        <end position="296"/>
    </location>
</feature>
<evidence type="ECO:0000256" key="9">
    <source>
        <dbReference type="ARBA" id="ARBA00038148"/>
    </source>
</evidence>
<dbReference type="PANTHER" id="PTHR43294:SF21">
    <property type="entry name" value="CATION TRANSPORTING ATPASE"/>
    <property type="match status" value="1"/>
</dbReference>
<dbReference type="Gene3D" id="2.70.150.10">
    <property type="entry name" value="Calcium-transporting ATPase, cytoplasmic transduction domain A"/>
    <property type="match status" value="1"/>
</dbReference>
<feature type="transmembrane region" description="Helical" evidence="10">
    <location>
        <begin position="1027"/>
        <end position="1049"/>
    </location>
</feature>
<dbReference type="GO" id="GO:0005391">
    <property type="term" value="F:P-type sodium:potassium-exchanging transporter activity"/>
    <property type="evidence" value="ECO:0007669"/>
    <property type="project" value="TreeGrafter"/>
</dbReference>
<comment type="similarity">
    <text evidence="9">Belongs to the cation transport ATPase (P-type) (TC 3.A.3) family.</text>
</comment>
<feature type="transmembrane region" description="Helical" evidence="10">
    <location>
        <begin position="463"/>
        <end position="485"/>
    </location>
</feature>
<dbReference type="InterPro" id="IPR023298">
    <property type="entry name" value="ATPase_P-typ_TM_dom_sf"/>
</dbReference>
<feature type="transmembrane region" description="Helical" evidence="10">
    <location>
        <begin position="276"/>
        <end position="293"/>
    </location>
</feature>
<keyword evidence="8 10" id="KW-0472">Membrane</keyword>
<dbReference type="Pfam" id="PF00702">
    <property type="entry name" value="Hydrolase"/>
    <property type="match status" value="1"/>
</dbReference>
<dbReference type="Pfam" id="PF00122">
    <property type="entry name" value="E1-E2_ATPase"/>
    <property type="match status" value="1"/>
</dbReference>
<dbReference type="InterPro" id="IPR004014">
    <property type="entry name" value="ATPase_P-typ_cation-transptr_N"/>
</dbReference>
<dbReference type="SUPFAM" id="SSF81653">
    <property type="entry name" value="Calcium ATPase, transduction domain A"/>
    <property type="match status" value="1"/>
</dbReference>
<dbReference type="SFLD" id="SFLDS00003">
    <property type="entry name" value="Haloacid_Dehalogenase"/>
    <property type="match status" value="1"/>
</dbReference>
<dbReference type="VEuPathDB" id="FungiDB:SeMB42_g01089"/>
<keyword evidence="6" id="KW-1278">Translocase</keyword>
<dbReference type="GO" id="GO:0005886">
    <property type="term" value="C:plasma membrane"/>
    <property type="evidence" value="ECO:0007669"/>
    <property type="project" value="UniProtKB-SubCell"/>
</dbReference>
<dbReference type="InterPro" id="IPR001757">
    <property type="entry name" value="P_typ_ATPase"/>
</dbReference>
<dbReference type="GO" id="GO:0005384">
    <property type="term" value="F:manganese ion transmembrane transporter activity"/>
    <property type="evidence" value="ECO:0007669"/>
    <property type="project" value="UniProtKB-ARBA"/>
</dbReference>
<dbReference type="GO" id="GO:1990573">
    <property type="term" value="P:potassium ion import across plasma membrane"/>
    <property type="evidence" value="ECO:0007669"/>
    <property type="project" value="TreeGrafter"/>
</dbReference>
<evidence type="ECO:0000256" key="2">
    <source>
        <dbReference type="ARBA" id="ARBA00022475"/>
    </source>
</evidence>
<dbReference type="InterPro" id="IPR008250">
    <property type="entry name" value="ATPase_P-typ_transduc_dom_A_sf"/>
</dbReference>
<evidence type="ECO:0000313" key="12">
    <source>
        <dbReference type="EMBL" id="TPX50204.1"/>
    </source>
</evidence>
<dbReference type="InterPro" id="IPR023214">
    <property type="entry name" value="HAD_sf"/>
</dbReference>
<keyword evidence="5" id="KW-0067">ATP-binding</keyword>
<dbReference type="PRINTS" id="PR00119">
    <property type="entry name" value="CATATPASE"/>
</dbReference>
<dbReference type="FunFam" id="3.40.50.1000:FF:000028">
    <property type="entry name" value="Calcium-transporting P-type ATPase, putative"/>
    <property type="match status" value="1"/>
</dbReference>
<name>A0A507DF72_9FUNG</name>
<evidence type="ECO:0000256" key="7">
    <source>
        <dbReference type="ARBA" id="ARBA00022989"/>
    </source>
</evidence>
<evidence type="ECO:0000256" key="10">
    <source>
        <dbReference type="SAM" id="Phobius"/>
    </source>
</evidence>
<dbReference type="AlphaFoldDB" id="A0A507DF72"/>
<dbReference type="GO" id="GO:0030007">
    <property type="term" value="P:intracellular potassium ion homeostasis"/>
    <property type="evidence" value="ECO:0007669"/>
    <property type="project" value="TreeGrafter"/>
</dbReference>
<comment type="caution">
    <text evidence="12">The sequence shown here is derived from an EMBL/GenBank/DDBJ whole genome shotgun (WGS) entry which is preliminary data.</text>
</comment>
<keyword evidence="7 10" id="KW-1133">Transmembrane helix</keyword>
<dbReference type="InterPro" id="IPR044492">
    <property type="entry name" value="P_typ_ATPase_HD_dom"/>
</dbReference>
<proteinExistence type="inferred from homology"/>
<feature type="transmembrane region" description="Helical" evidence="10">
    <location>
        <begin position="497"/>
        <end position="518"/>
    </location>
</feature>
<protein>
    <recommendedName>
        <fullName evidence="11">Cation-transporting P-type ATPase N-terminal domain-containing protein</fullName>
    </recommendedName>
</protein>
<evidence type="ECO:0000256" key="5">
    <source>
        <dbReference type="ARBA" id="ARBA00022840"/>
    </source>
</evidence>
<organism evidence="12 13">
    <name type="scientific">Synchytrium endobioticum</name>
    <dbReference type="NCBI Taxonomy" id="286115"/>
    <lineage>
        <taxon>Eukaryota</taxon>
        <taxon>Fungi</taxon>
        <taxon>Fungi incertae sedis</taxon>
        <taxon>Chytridiomycota</taxon>
        <taxon>Chytridiomycota incertae sedis</taxon>
        <taxon>Chytridiomycetes</taxon>
        <taxon>Synchytriales</taxon>
        <taxon>Synchytriaceae</taxon>
        <taxon>Synchytrium</taxon>
    </lineage>
</organism>
<keyword evidence="4" id="KW-0547">Nucleotide-binding</keyword>
<evidence type="ECO:0000259" key="11">
    <source>
        <dbReference type="SMART" id="SM00831"/>
    </source>
</evidence>
<dbReference type="GO" id="GO:1902600">
    <property type="term" value="P:proton transmembrane transport"/>
    <property type="evidence" value="ECO:0007669"/>
    <property type="project" value="TreeGrafter"/>
</dbReference>
<dbReference type="GO" id="GO:0006883">
    <property type="term" value="P:intracellular sodium ion homeostasis"/>
    <property type="evidence" value="ECO:0007669"/>
    <property type="project" value="TreeGrafter"/>
</dbReference>
<evidence type="ECO:0000256" key="8">
    <source>
        <dbReference type="ARBA" id="ARBA00023136"/>
    </source>
</evidence>
<dbReference type="Gene3D" id="3.40.50.1000">
    <property type="entry name" value="HAD superfamily/HAD-like"/>
    <property type="match status" value="2"/>
</dbReference>